<feature type="active site" evidence="5 6">
    <location>
        <position position="317"/>
    </location>
</feature>
<feature type="compositionally biased region" description="Low complexity" evidence="8">
    <location>
        <begin position="194"/>
        <end position="207"/>
    </location>
</feature>
<evidence type="ECO:0000313" key="11">
    <source>
        <dbReference type="EMBL" id="OXM16003.1"/>
    </source>
</evidence>
<comment type="catalytic activity">
    <reaction evidence="5">
        <text>L-glutaminyl-[protein] + H2O = L-glutamyl-[protein] + NH4(+)</text>
        <dbReference type="Rhea" id="RHEA:16441"/>
        <dbReference type="Rhea" id="RHEA-COMP:10207"/>
        <dbReference type="Rhea" id="RHEA-COMP:10208"/>
        <dbReference type="ChEBI" id="CHEBI:15377"/>
        <dbReference type="ChEBI" id="CHEBI:28938"/>
        <dbReference type="ChEBI" id="CHEBI:29973"/>
        <dbReference type="ChEBI" id="CHEBI:30011"/>
        <dbReference type="EC" id="3.5.1.44"/>
    </reaction>
</comment>
<dbReference type="SUPFAM" id="SSF52172">
    <property type="entry name" value="CheY-like"/>
    <property type="match status" value="1"/>
</dbReference>
<reference evidence="11 12" key="1">
    <citation type="submission" date="2017-07" db="EMBL/GenBank/DDBJ databases">
        <title>Paenibacillus herberti R33 genome sequencing and assembly.</title>
        <authorList>
            <person name="Su W."/>
        </authorList>
    </citation>
    <scope>NUCLEOTIDE SEQUENCE [LARGE SCALE GENOMIC DNA]</scope>
    <source>
        <strain evidence="11 12">R33</strain>
    </source>
</reference>
<evidence type="ECO:0000256" key="8">
    <source>
        <dbReference type="SAM" id="MobiDB-lite"/>
    </source>
</evidence>
<evidence type="ECO:0000256" key="5">
    <source>
        <dbReference type="HAMAP-Rule" id="MF_00099"/>
    </source>
</evidence>
<dbReference type="OrthoDB" id="9793421at2"/>
<organism evidence="11 12">
    <name type="scientific">Paenibacillus herberti</name>
    <dbReference type="NCBI Taxonomy" id="1619309"/>
    <lineage>
        <taxon>Bacteria</taxon>
        <taxon>Bacillati</taxon>
        <taxon>Bacillota</taxon>
        <taxon>Bacilli</taxon>
        <taxon>Bacillales</taxon>
        <taxon>Paenibacillaceae</taxon>
        <taxon>Paenibacillus</taxon>
    </lineage>
</organism>
<accession>A0A229P189</accession>
<comment type="function">
    <text evidence="5">Involved in chemotaxis. Part of a chemotaxis signal transduction system that modulates chemotaxis in response to various stimuli. Catalyzes the demethylation of specific methylglutamate residues introduced into the chemoreceptors (methyl-accepting chemotaxis proteins or MCP) by CheR. Also mediates the irreversible deamidation of specific glutamine residues to glutamic acid.</text>
</comment>
<dbReference type="GO" id="GO:0000156">
    <property type="term" value="F:phosphorelay response regulator activity"/>
    <property type="evidence" value="ECO:0007669"/>
    <property type="project" value="InterPro"/>
</dbReference>
<proteinExistence type="inferred from homology"/>
<protein>
    <recommendedName>
        <fullName evidence="5">Protein-glutamate methylesterase/protein-glutamine glutaminase</fullName>
        <ecNumber evidence="5">3.1.1.61</ecNumber>
        <ecNumber evidence="5">3.5.1.44</ecNumber>
    </recommendedName>
</protein>
<dbReference type="InterPro" id="IPR001789">
    <property type="entry name" value="Sig_transdc_resp-reg_receiver"/>
</dbReference>
<dbReference type="EMBL" id="NMUQ01000001">
    <property type="protein sequence ID" value="OXM16003.1"/>
    <property type="molecule type" value="Genomic_DNA"/>
</dbReference>
<keyword evidence="12" id="KW-1185">Reference proteome</keyword>
<dbReference type="InterPro" id="IPR000673">
    <property type="entry name" value="Sig_transdc_resp-reg_Me-estase"/>
</dbReference>
<dbReference type="PANTHER" id="PTHR42872:SF6">
    <property type="entry name" value="PROTEIN-GLUTAMATE METHYLESTERASE_PROTEIN-GLUTAMINE GLUTAMINASE"/>
    <property type="match status" value="1"/>
</dbReference>
<dbReference type="RefSeq" id="WP_089523088.1">
    <property type="nucleotide sequence ID" value="NZ_NMUQ01000001.1"/>
</dbReference>
<dbReference type="EC" id="3.1.1.61" evidence="5"/>
<dbReference type="InterPro" id="IPR011006">
    <property type="entry name" value="CheY-like_superfamily"/>
</dbReference>
<feature type="modified residue" description="4-aspartylphosphate" evidence="5 7">
    <location>
        <position position="56"/>
    </location>
</feature>
<feature type="domain" description="CheB-type methylesterase" evidence="10">
    <location>
        <begin position="277"/>
        <end position="469"/>
    </location>
</feature>
<feature type="region of interest" description="Disordered" evidence="8">
    <location>
        <begin position="149"/>
        <end position="228"/>
    </location>
</feature>
<keyword evidence="2 5" id="KW-0145">Chemotaxis</keyword>
<dbReference type="GO" id="GO:0008984">
    <property type="term" value="F:protein-glutamate methylesterase activity"/>
    <property type="evidence" value="ECO:0007669"/>
    <property type="project" value="UniProtKB-UniRule"/>
</dbReference>
<evidence type="ECO:0000256" key="3">
    <source>
        <dbReference type="ARBA" id="ARBA00022801"/>
    </source>
</evidence>
<dbReference type="SMART" id="SM00448">
    <property type="entry name" value="REC"/>
    <property type="match status" value="1"/>
</dbReference>
<dbReference type="PROSITE" id="PS50122">
    <property type="entry name" value="CHEB"/>
    <property type="match status" value="1"/>
</dbReference>
<keyword evidence="3 5" id="KW-0378">Hydrolase</keyword>
<dbReference type="HAMAP" id="MF_00099">
    <property type="entry name" value="CheB_chemtxs"/>
    <property type="match status" value="1"/>
</dbReference>
<dbReference type="GO" id="GO:0050568">
    <property type="term" value="F:protein-glutamine glutaminase activity"/>
    <property type="evidence" value="ECO:0007669"/>
    <property type="project" value="UniProtKB-UniRule"/>
</dbReference>
<feature type="compositionally biased region" description="Basic and acidic residues" evidence="8">
    <location>
        <begin position="170"/>
        <end position="191"/>
    </location>
</feature>
<evidence type="ECO:0000256" key="4">
    <source>
        <dbReference type="ARBA" id="ARBA00048267"/>
    </source>
</evidence>
<keyword evidence="1 5" id="KW-0963">Cytoplasm</keyword>
<feature type="domain" description="Response regulatory" evidence="9">
    <location>
        <begin position="5"/>
        <end position="122"/>
    </location>
</feature>
<dbReference type="Gene3D" id="3.40.50.2300">
    <property type="match status" value="1"/>
</dbReference>
<keyword evidence="5 7" id="KW-0597">Phosphoprotein</keyword>
<dbReference type="Proteomes" id="UP000215145">
    <property type="component" value="Unassembled WGS sequence"/>
</dbReference>
<feature type="active site" evidence="5 6">
    <location>
        <position position="290"/>
    </location>
</feature>
<evidence type="ECO:0000256" key="6">
    <source>
        <dbReference type="PROSITE-ProRule" id="PRU00050"/>
    </source>
</evidence>
<feature type="compositionally biased region" description="Polar residues" evidence="8">
    <location>
        <begin position="246"/>
        <end position="261"/>
    </location>
</feature>
<dbReference type="NCBIfam" id="NF001965">
    <property type="entry name" value="PRK00742.1"/>
    <property type="match status" value="1"/>
</dbReference>
<dbReference type="GO" id="GO:0006935">
    <property type="term" value="P:chemotaxis"/>
    <property type="evidence" value="ECO:0007669"/>
    <property type="project" value="UniProtKB-UniRule"/>
</dbReference>
<dbReference type="CDD" id="cd17541">
    <property type="entry name" value="REC_CheB-like"/>
    <property type="match status" value="1"/>
</dbReference>
<comment type="similarity">
    <text evidence="5">Belongs to the CheB family.</text>
</comment>
<feature type="active site" evidence="5 6">
    <location>
        <position position="413"/>
    </location>
</feature>
<evidence type="ECO:0000256" key="1">
    <source>
        <dbReference type="ARBA" id="ARBA00022490"/>
    </source>
</evidence>
<comment type="PTM">
    <text evidence="5">Phosphorylated by CheA. Phosphorylation of the N-terminal regulatory domain activates the methylesterase activity.</text>
</comment>
<sequence length="469" mass="50060">MPQFRVLIVDDSAFMRAVIKDLIEEDSAFEIAGMARTGREAVEAAARLKPDVMTLDLEMPEMNGLEALGLIMAARPLPVIMFSGISEEHTAQTIAALQQGAFDFIRKPSASSPPGEIGMIGKLLREKLHTAVLIRDRLQRLHSVGAIQPSATEDQQVKNPLQSASLFNPREADGEAKIRRPLRKEGDKQVAEKSSANSVEASQSSSEKTAGRRQGAPAKGIRQPVDPLQSGIGAAKLEIAAKSADQAPSKQQRSGSGSLRPNQVADATPAVPALSKPSTAFTHLIAVGTSTGGPRALHELLAGMPADLPAPVLIVQHMPPRFTASLAKRLDSSGPLRVFEAEDGQRVQSGEAYLAPGGNHMELSRDERGYFIRLTQSDPVSGHRPSVDVLFRSLVPFTELKRHAVILTGMGSDGSKGMLELRDSGAASTIAEAEETSIVYGMPRSAVENGSCRTVLPLPMIAKELASRC</sequence>
<dbReference type="PROSITE" id="PS50110">
    <property type="entry name" value="RESPONSE_REGULATORY"/>
    <property type="match status" value="1"/>
</dbReference>
<gene>
    <name evidence="5" type="primary">cheB</name>
    <name evidence="11" type="ORF">CGZ75_04675</name>
</gene>
<dbReference type="Gene3D" id="3.40.50.180">
    <property type="entry name" value="Methylesterase CheB, C-terminal domain"/>
    <property type="match status" value="1"/>
</dbReference>
<dbReference type="Pfam" id="PF01339">
    <property type="entry name" value="CheB_methylest"/>
    <property type="match status" value="1"/>
</dbReference>
<feature type="region of interest" description="Disordered" evidence="8">
    <location>
        <begin position="241"/>
        <end position="270"/>
    </location>
</feature>
<comment type="caution">
    <text evidence="11">The sequence shown here is derived from an EMBL/GenBank/DDBJ whole genome shotgun (WGS) entry which is preliminary data.</text>
</comment>
<feature type="compositionally biased region" description="Polar residues" evidence="8">
    <location>
        <begin position="149"/>
        <end position="166"/>
    </location>
</feature>
<dbReference type="InterPro" id="IPR008248">
    <property type="entry name" value="CheB-like"/>
</dbReference>
<dbReference type="InterPro" id="IPR035909">
    <property type="entry name" value="CheB_C"/>
</dbReference>
<comment type="subcellular location">
    <subcellularLocation>
        <location evidence="5">Cytoplasm</location>
    </subcellularLocation>
</comment>
<dbReference type="GO" id="GO:0005737">
    <property type="term" value="C:cytoplasm"/>
    <property type="evidence" value="ECO:0007669"/>
    <property type="project" value="UniProtKB-SubCell"/>
</dbReference>
<dbReference type="CDD" id="cd16432">
    <property type="entry name" value="CheB_Rec"/>
    <property type="match status" value="1"/>
</dbReference>
<evidence type="ECO:0000259" key="10">
    <source>
        <dbReference type="PROSITE" id="PS50122"/>
    </source>
</evidence>
<name>A0A229P189_9BACL</name>
<dbReference type="EC" id="3.5.1.44" evidence="5"/>
<evidence type="ECO:0000259" key="9">
    <source>
        <dbReference type="PROSITE" id="PS50110"/>
    </source>
</evidence>
<dbReference type="AlphaFoldDB" id="A0A229P189"/>
<dbReference type="SUPFAM" id="SSF52738">
    <property type="entry name" value="Methylesterase CheB, C-terminal domain"/>
    <property type="match status" value="1"/>
</dbReference>
<dbReference type="PANTHER" id="PTHR42872">
    <property type="entry name" value="PROTEIN-GLUTAMATE METHYLESTERASE/PROTEIN-GLUTAMINE GLUTAMINASE"/>
    <property type="match status" value="1"/>
</dbReference>
<comment type="domain">
    <text evidence="5">Contains a C-terminal catalytic domain, and an N-terminal region which modulates catalytic activity.</text>
</comment>
<evidence type="ECO:0000256" key="2">
    <source>
        <dbReference type="ARBA" id="ARBA00022500"/>
    </source>
</evidence>
<dbReference type="Pfam" id="PF00072">
    <property type="entry name" value="Response_reg"/>
    <property type="match status" value="1"/>
</dbReference>
<evidence type="ECO:0000256" key="7">
    <source>
        <dbReference type="PROSITE-ProRule" id="PRU00169"/>
    </source>
</evidence>
<evidence type="ECO:0000313" key="12">
    <source>
        <dbReference type="Proteomes" id="UP000215145"/>
    </source>
</evidence>
<comment type="catalytic activity">
    <reaction evidence="4 5">
        <text>[protein]-L-glutamate 5-O-methyl ester + H2O = L-glutamyl-[protein] + methanol + H(+)</text>
        <dbReference type="Rhea" id="RHEA:23236"/>
        <dbReference type="Rhea" id="RHEA-COMP:10208"/>
        <dbReference type="Rhea" id="RHEA-COMP:10311"/>
        <dbReference type="ChEBI" id="CHEBI:15377"/>
        <dbReference type="ChEBI" id="CHEBI:15378"/>
        <dbReference type="ChEBI" id="CHEBI:17790"/>
        <dbReference type="ChEBI" id="CHEBI:29973"/>
        <dbReference type="ChEBI" id="CHEBI:82795"/>
        <dbReference type="EC" id="3.1.1.61"/>
    </reaction>
</comment>